<reference evidence="1 2" key="1">
    <citation type="journal article" date="2018" name="Front. Plant Sci.">
        <title>Red Clover (Trifolium pratense) and Zigzag Clover (T. medium) - A Picture of Genomic Similarities and Differences.</title>
        <authorList>
            <person name="Dluhosova J."/>
            <person name="Istvanek J."/>
            <person name="Nedelnik J."/>
            <person name="Repkova J."/>
        </authorList>
    </citation>
    <scope>NUCLEOTIDE SEQUENCE [LARGE SCALE GENOMIC DNA]</scope>
    <source>
        <strain evidence="2">cv. 10/8</strain>
        <tissue evidence="1">Leaf</tissue>
    </source>
</reference>
<keyword evidence="2" id="KW-1185">Reference proteome</keyword>
<accession>A0A392WIY1</accession>
<comment type="caution">
    <text evidence="1">The sequence shown here is derived from an EMBL/GenBank/DDBJ whole genome shotgun (WGS) entry which is preliminary data.</text>
</comment>
<keyword evidence="1" id="KW-0418">Kinase</keyword>
<feature type="non-terminal residue" evidence="1">
    <location>
        <position position="67"/>
    </location>
</feature>
<name>A0A392WIY1_9FABA</name>
<proteinExistence type="predicted"/>
<dbReference type="AlphaFoldDB" id="A0A392WIY1"/>
<keyword evidence="1" id="KW-0808">Transferase</keyword>
<dbReference type="Proteomes" id="UP000265520">
    <property type="component" value="Unassembled WGS sequence"/>
</dbReference>
<evidence type="ECO:0000313" key="1">
    <source>
        <dbReference type="EMBL" id="MCI97690.1"/>
    </source>
</evidence>
<evidence type="ECO:0000313" key="2">
    <source>
        <dbReference type="Proteomes" id="UP000265520"/>
    </source>
</evidence>
<dbReference type="EMBL" id="LXQA011451283">
    <property type="protein sequence ID" value="MCI97690.1"/>
    <property type="molecule type" value="Genomic_DNA"/>
</dbReference>
<sequence length="67" mass="7085">SGPEDFAIPTHDWEARKVRSVSAISVADDVAVRDSPSSSGEHGVRAVVDPLINGERSVLFTDSGSFT</sequence>
<feature type="non-terminal residue" evidence="1">
    <location>
        <position position="1"/>
    </location>
</feature>
<dbReference type="GO" id="GO:0016301">
    <property type="term" value="F:kinase activity"/>
    <property type="evidence" value="ECO:0007669"/>
    <property type="project" value="UniProtKB-KW"/>
</dbReference>
<protein>
    <submittedName>
        <fullName evidence="1">MAP kinase kinase kinase-like protein</fullName>
    </submittedName>
</protein>
<organism evidence="1 2">
    <name type="scientific">Trifolium medium</name>
    <dbReference type="NCBI Taxonomy" id="97028"/>
    <lineage>
        <taxon>Eukaryota</taxon>
        <taxon>Viridiplantae</taxon>
        <taxon>Streptophyta</taxon>
        <taxon>Embryophyta</taxon>
        <taxon>Tracheophyta</taxon>
        <taxon>Spermatophyta</taxon>
        <taxon>Magnoliopsida</taxon>
        <taxon>eudicotyledons</taxon>
        <taxon>Gunneridae</taxon>
        <taxon>Pentapetalae</taxon>
        <taxon>rosids</taxon>
        <taxon>fabids</taxon>
        <taxon>Fabales</taxon>
        <taxon>Fabaceae</taxon>
        <taxon>Papilionoideae</taxon>
        <taxon>50 kb inversion clade</taxon>
        <taxon>NPAAA clade</taxon>
        <taxon>Hologalegina</taxon>
        <taxon>IRL clade</taxon>
        <taxon>Trifolieae</taxon>
        <taxon>Trifolium</taxon>
    </lineage>
</organism>